<accession>A0ABQ6YWE2</accession>
<dbReference type="RefSeq" id="WP_161902987.1">
    <property type="nucleotide sequence ID" value="NZ_MAEL01000054.1"/>
</dbReference>
<dbReference type="InterPro" id="IPR010930">
    <property type="entry name" value="Flg_bb/hook_C_dom"/>
</dbReference>
<dbReference type="Pfam" id="PF06429">
    <property type="entry name" value="Flg_bbr_C"/>
    <property type="match status" value="1"/>
</dbReference>
<evidence type="ECO:0000259" key="7">
    <source>
        <dbReference type="Pfam" id="PF00460"/>
    </source>
</evidence>
<protein>
    <recommendedName>
        <fullName evidence="3 6">Flagellar basal-body rod protein FlgC</fullName>
    </recommendedName>
</protein>
<dbReference type="PROSITE" id="PS00588">
    <property type="entry name" value="FLAGELLA_BB_ROD"/>
    <property type="match status" value="1"/>
</dbReference>
<evidence type="ECO:0000256" key="5">
    <source>
        <dbReference type="ARBA" id="ARBA00025933"/>
    </source>
</evidence>
<feature type="domain" description="Flagellar basal body rod protein N-terminal" evidence="7">
    <location>
        <begin position="7"/>
        <end position="33"/>
    </location>
</feature>
<keyword evidence="9" id="KW-0966">Cell projection</keyword>
<dbReference type="InterPro" id="IPR001444">
    <property type="entry name" value="Flag_bb_rod_N"/>
</dbReference>
<evidence type="ECO:0000256" key="1">
    <source>
        <dbReference type="ARBA" id="ARBA00004117"/>
    </source>
</evidence>
<comment type="similarity">
    <text evidence="2">Belongs to the flagella basal body rod proteins family.</text>
</comment>
<evidence type="ECO:0000256" key="3">
    <source>
        <dbReference type="ARBA" id="ARBA00017941"/>
    </source>
</evidence>
<dbReference type="InterPro" id="IPR006299">
    <property type="entry name" value="FlgC"/>
</dbReference>
<keyword evidence="10" id="KW-1185">Reference proteome</keyword>
<evidence type="ECO:0000256" key="6">
    <source>
        <dbReference type="RuleBase" id="RU362062"/>
    </source>
</evidence>
<comment type="subcellular location">
    <subcellularLocation>
        <location evidence="1 6">Bacterial flagellum basal body</location>
    </subcellularLocation>
</comment>
<dbReference type="PANTHER" id="PTHR30435:SF2">
    <property type="entry name" value="FLAGELLAR BASAL-BODY ROD PROTEIN FLGC"/>
    <property type="match status" value="1"/>
</dbReference>
<reference evidence="9 10" key="1">
    <citation type="submission" date="2016-06" db="EMBL/GenBank/DDBJ databases">
        <title>Four novel species of enterococci isolated from chicken manure.</title>
        <authorList>
            <person name="Van Tyne D."/>
        </authorList>
    </citation>
    <scope>NUCLEOTIDE SEQUENCE [LARGE SCALE GENOMIC DNA]</scope>
    <source>
        <strain evidence="9 10">CU12B</strain>
    </source>
</reference>
<evidence type="ECO:0000256" key="4">
    <source>
        <dbReference type="ARBA" id="ARBA00023143"/>
    </source>
</evidence>
<dbReference type="Proteomes" id="UP000782705">
    <property type="component" value="Unassembled WGS sequence"/>
</dbReference>
<dbReference type="InterPro" id="IPR019776">
    <property type="entry name" value="Flagellar_basal_body_rod_CS"/>
</dbReference>
<gene>
    <name evidence="9" type="ORF">BAU17_01150</name>
</gene>
<dbReference type="EMBL" id="MAEL01000054">
    <property type="protein sequence ID" value="KAF1302006.1"/>
    <property type="molecule type" value="Genomic_DNA"/>
</dbReference>
<evidence type="ECO:0000313" key="10">
    <source>
        <dbReference type="Proteomes" id="UP000782705"/>
    </source>
</evidence>
<dbReference type="Pfam" id="PF00460">
    <property type="entry name" value="Flg_bb_rod"/>
    <property type="match status" value="1"/>
</dbReference>
<organism evidence="9 10">
    <name type="scientific">Candidatus Enterococcus willemsii</name>
    <dbReference type="NCBI Taxonomy" id="1857215"/>
    <lineage>
        <taxon>Bacteria</taxon>
        <taxon>Bacillati</taxon>
        <taxon>Bacillota</taxon>
        <taxon>Bacilli</taxon>
        <taxon>Lactobacillales</taxon>
        <taxon>Enterococcaceae</taxon>
        <taxon>Enterococcus</taxon>
    </lineage>
</organism>
<sequence length="142" mass="15747">MSIFNGLNINASGLSLERFKLDTISTNIANVNTAQTIESDAYRKKTVAFSESLKNVQQSNALTNKQSYGVRIDGIREDDTVNLSYDPTNPAADENGYVEQSNVNVADEMIEMIQTLRTYEANASAVEMNKSMLRKALEISKE</sequence>
<name>A0ABQ6YWE2_9ENTE</name>
<evidence type="ECO:0000259" key="8">
    <source>
        <dbReference type="Pfam" id="PF06429"/>
    </source>
</evidence>
<keyword evidence="4 6" id="KW-0975">Bacterial flagellum</keyword>
<evidence type="ECO:0000256" key="2">
    <source>
        <dbReference type="ARBA" id="ARBA00009677"/>
    </source>
</evidence>
<keyword evidence="9" id="KW-0969">Cilium</keyword>
<comment type="subunit">
    <text evidence="5 6">The basal body constitutes a major portion of the flagellar organelle and consists of four rings (L,P,S, and M) mounted on a central rod. The rod consists of about 26 subunits of FlgG in the distal portion, and FlgB, FlgC and FlgF are thought to build up the proximal portion of the rod with about 6 subunits each.</text>
</comment>
<proteinExistence type="inferred from homology"/>
<dbReference type="PANTHER" id="PTHR30435">
    <property type="entry name" value="FLAGELLAR PROTEIN"/>
    <property type="match status" value="1"/>
</dbReference>
<feature type="domain" description="Flagellar basal-body/hook protein C-terminal" evidence="8">
    <location>
        <begin position="95"/>
        <end position="138"/>
    </location>
</feature>
<dbReference type="NCBIfam" id="TIGR01395">
    <property type="entry name" value="FlgC"/>
    <property type="match status" value="1"/>
</dbReference>
<comment type="caution">
    <text evidence="9">The sequence shown here is derived from an EMBL/GenBank/DDBJ whole genome shotgun (WGS) entry which is preliminary data.</text>
</comment>
<evidence type="ECO:0000313" key="9">
    <source>
        <dbReference type="EMBL" id="KAF1302006.1"/>
    </source>
</evidence>
<keyword evidence="9" id="KW-0282">Flagellum</keyword>